<reference evidence="13" key="1">
    <citation type="journal article" date="2015" name="Genome Announc.">
        <title>Draft genome sequence of the fungus Penicillium brasilianum MG11.</title>
        <authorList>
            <person name="Horn F."/>
            <person name="Linde J."/>
            <person name="Mattern D.J."/>
            <person name="Walther G."/>
            <person name="Guthke R."/>
            <person name="Brakhage A.A."/>
            <person name="Valiante V."/>
        </authorList>
    </citation>
    <scope>NUCLEOTIDE SEQUENCE [LARGE SCALE GENOMIC DNA]</scope>
    <source>
        <strain evidence="13">MG11</strain>
    </source>
</reference>
<evidence type="ECO:0000256" key="9">
    <source>
        <dbReference type="SAM" id="Phobius"/>
    </source>
</evidence>
<feature type="transmembrane region" description="Helical" evidence="9">
    <location>
        <begin position="318"/>
        <end position="338"/>
    </location>
</feature>
<dbReference type="Pfam" id="PF22776">
    <property type="entry name" value="K_trans_C"/>
    <property type="match status" value="1"/>
</dbReference>
<feature type="transmembrane region" description="Helical" evidence="9">
    <location>
        <begin position="240"/>
        <end position="259"/>
    </location>
</feature>
<keyword evidence="3" id="KW-0633">Potassium transport</keyword>
<keyword evidence="6 9" id="KW-1133">Transmembrane helix</keyword>
<keyword evidence="7" id="KW-0406">Ion transport</keyword>
<dbReference type="PANTHER" id="PTHR30540:SF83">
    <property type="entry name" value="K+ POTASSIUM TRANSPORTER"/>
    <property type="match status" value="1"/>
</dbReference>
<feature type="transmembrane region" description="Helical" evidence="9">
    <location>
        <begin position="436"/>
        <end position="457"/>
    </location>
</feature>
<feature type="domain" description="K+ potassium transporter C-terminal" evidence="11">
    <location>
        <begin position="587"/>
        <end position="772"/>
    </location>
</feature>
<keyword evidence="4 9" id="KW-0812">Transmembrane</keyword>
<keyword evidence="8 9" id="KW-0472">Membrane</keyword>
<feature type="transmembrane region" description="Helical" evidence="9">
    <location>
        <begin position="271"/>
        <end position="291"/>
    </location>
</feature>
<name>A0A0F7TPH1_PENBI</name>
<dbReference type="STRING" id="104259.A0A0F7TPH1"/>
<dbReference type="PANTHER" id="PTHR30540">
    <property type="entry name" value="OSMOTIC STRESS POTASSIUM TRANSPORTER"/>
    <property type="match status" value="1"/>
</dbReference>
<feature type="transmembrane region" description="Helical" evidence="9">
    <location>
        <begin position="114"/>
        <end position="135"/>
    </location>
</feature>
<evidence type="ECO:0000256" key="7">
    <source>
        <dbReference type="ARBA" id="ARBA00023065"/>
    </source>
</evidence>
<dbReference type="InterPro" id="IPR053952">
    <property type="entry name" value="K_trans_C"/>
</dbReference>
<accession>A0A0F7TPH1</accession>
<sequence>MSTSTEDESPEDRIMDIHTTSSAGGVVSSRVIQRKVPLHGGRATNTKEMDLEIASVSDSPEVEERDFHSKQVFKGWTLAWLAYQSLGVIYGDIGTSPLYVYSSTFSSEPSYEDILGAVSFVIWALTIMVTIKYVCIVLNADDEGEGGTFAIYSLLSRYARLVRHDPRHTNLLKMQRHNTNDLQTPNRMTRNIMEKSAVIKWTLKVVGAFGVSLLLADGVLTPAQSILGAIQGITVVNPNISSSTVTGVSCAILVLVFVIQPFGTSKIASSFAPIVILWMIFNLSFGIYNLVMYDASVLKAFSPYFAGSFLMRNGKDGWLQLGGILLAFTGVETLFADLGAFSQRAIQMSWLFFVYPCLLLSYIGQGAYISRVPSAYANPFYLTVPPGMLYPSLVVAILACIVASQAVITGSFQLLSQIMKLSYFPQVKVYHTSKRFHGQVYIPLANWLMMIGSIIVTAVYNNTTALGEAYGACVILVSFLTTCMVTVVALIVWRLPMYLVFPVFLIVALWDGMFLSAALSKVPHGAWFTLMIAVVLTCIFVLWRYGKEEQWKAEESDNTPLSQTTALRENKLVLKDGPGSSTITSISGLGIFFDKSGSSTNTPTVFLHFLRKFSAVPEVTVFLHLRPLSVPIVAPDERYSVARCYTYGTGPSKQAIPHCYRLIVRHGYTDEIITPDLGILVLDLVRGYLTSQQTSKSPESDTERLSKLHRAWKSQVIYIVGKEQLKIPAKTNFLRRGFLWAFLWMRDASRTKVQHLNVETDRVVEVGFVKEI</sequence>
<dbReference type="GO" id="GO:0016020">
    <property type="term" value="C:membrane"/>
    <property type="evidence" value="ECO:0007669"/>
    <property type="project" value="UniProtKB-SubCell"/>
</dbReference>
<gene>
    <name evidence="12" type="ORF">PMG11_07303</name>
</gene>
<dbReference type="InterPro" id="IPR053951">
    <property type="entry name" value="K_trans_N"/>
</dbReference>
<evidence type="ECO:0000256" key="6">
    <source>
        <dbReference type="ARBA" id="ARBA00022989"/>
    </source>
</evidence>
<evidence type="ECO:0000313" key="12">
    <source>
        <dbReference type="EMBL" id="CEJ58653.1"/>
    </source>
</evidence>
<feature type="transmembrane region" description="Helical" evidence="9">
    <location>
        <begin position="469"/>
        <end position="492"/>
    </location>
</feature>
<dbReference type="Pfam" id="PF02705">
    <property type="entry name" value="K_trans"/>
    <property type="match status" value="1"/>
</dbReference>
<protein>
    <recommendedName>
        <fullName evidence="14">Potassium transporter</fullName>
    </recommendedName>
</protein>
<feature type="transmembrane region" description="Helical" evidence="9">
    <location>
        <begin position="389"/>
        <end position="415"/>
    </location>
</feature>
<evidence type="ECO:0000256" key="4">
    <source>
        <dbReference type="ARBA" id="ARBA00022692"/>
    </source>
</evidence>
<comment type="subcellular location">
    <subcellularLocation>
        <location evidence="1">Membrane</location>
        <topology evidence="1">Multi-pass membrane protein</topology>
    </subcellularLocation>
</comment>
<feature type="transmembrane region" description="Helical" evidence="9">
    <location>
        <begin position="525"/>
        <end position="543"/>
    </location>
</feature>
<organism evidence="12 13">
    <name type="scientific">Penicillium brasilianum</name>
    <dbReference type="NCBI Taxonomy" id="104259"/>
    <lineage>
        <taxon>Eukaryota</taxon>
        <taxon>Fungi</taxon>
        <taxon>Dikarya</taxon>
        <taxon>Ascomycota</taxon>
        <taxon>Pezizomycotina</taxon>
        <taxon>Eurotiomycetes</taxon>
        <taxon>Eurotiomycetidae</taxon>
        <taxon>Eurotiales</taxon>
        <taxon>Aspergillaceae</taxon>
        <taxon>Penicillium</taxon>
    </lineage>
</organism>
<evidence type="ECO:0000313" key="13">
    <source>
        <dbReference type="Proteomes" id="UP000042958"/>
    </source>
</evidence>
<dbReference type="InterPro" id="IPR003855">
    <property type="entry name" value="K+_transporter"/>
</dbReference>
<dbReference type="AlphaFoldDB" id="A0A0F7TPH1"/>
<keyword evidence="13" id="KW-1185">Reference proteome</keyword>
<evidence type="ECO:0000256" key="1">
    <source>
        <dbReference type="ARBA" id="ARBA00004141"/>
    </source>
</evidence>
<dbReference type="NCBIfam" id="TIGR00794">
    <property type="entry name" value="kup"/>
    <property type="match status" value="1"/>
</dbReference>
<feature type="transmembrane region" description="Helical" evidence="9">
    <location>
        <begin position="75"/>
        <end position="94"/>
    </location>
</feature>
<dbReference type="Proteomes" id="UP000042958">
    <property type="component" value="Unassembled WGS sequence"/>
</dbReference>
<evidence type="ECO:0000256" key="2">
    <source>
        <dbReference type="ARBA" id="ARBA00022448"/>
    </source>
</evidence>
<feature type="domain" description="K+ potassium transporter integral membrane" evidence="10">
    <location>
        <begin position="81"/>
        <end position="565"/>
    </location>
</feature>
<evidence type="ECO:0000259" key="11">
    <source>
        <dbReference type="Pfam" id="PF22776"/>
    </source>
</evidence>
<keyword evidence="2" id="KW-0813">Transport</keyword>
<evidence type="ECO:0000256" key="5">
    <source>
        <dbReference type="ARBA" id="ARBA00022958"/>
    </source>
</evidence>
<keyword evidence="5" id="KW-0630">Potassium</keyword>
<evidence type="ECO:0000256" key="3">
    <source>
        <dbReference type="ARBA" id="ARBA00022538"/>
    </source>
</evidence>
<dbReference type="GO" id="GO:0015079">
    <property type="term" value="F:potassium ion transmembrane transporter activity"/>
    <property type="evidence" value="ECO:0007669"/>
    <property type="project" value="InterPro"/>
</dbReference>
<evidence type="ECO:0000259" key="10">
    <source>
        <dbReference type="Pfam" id="PF02705"/>
    </source>
</evidence>
<dbReference type="EMBL" id="CDHK01000006">
    <property type="protein sequence ID" value="CEJ58653.1"/>
    <property type="molecule type" value="Genomic_DNA"/>
</dbReference>
<evidence type="ECO:0000256" key="8">
    <source>
        <dbReference type="ARBA" id="ARBA00023136"/>
    </source>
</evidence>
<feature type="transmembrane region" description="Helical" evidence="9">
    <location>
        <begin position="197"/>
        <end position="220"/>
    </location>
</feature>
<dbReference type="OrthoDB" id="504708at2759"/>
<evidence type="ECO:0008006" key="14">
    <source>
        <dbReference type="Google" id="ProtNLM"/>
    </source>
</evidence>
<feature type="transmembrane region" description="Helical" evidence="9">
    <location>
        <begin position="350"/>
        <end position="369"/>
    </location>
</feature>
<feature type="transmembrane region" description="Helical" evidence="9">
    <location>
        <begin position="499"/>
        <end position="519"/>
    </location>
</feature>
<proteinExistence type="predicted"/>